<keyword evidence="2" id="KW-1185">Reference proteome</keyword>
<protein>
    <submittedName>
        <fullName evidence="1">Uncharacterized protein</fullName>
    </submittedName>
</protein>
<reference evidence="1" key="1">
    <citation type="submission" date="2022-04" db="EMBL/GenBank/DDBJ databases">
        <title>Roseomonas acroporae sp. nov., isolated from coral Acropora digitifera.</title>
        <authorList>
            <person name="Sun H."/>
        </authorList>
    </citation>
    <scope>NUCLEOTIDE SEQUENCE</scope>
    <source>
        <strain evidence="1">NAR14</strain>
    </source>
</reference>
<evidence type="ECO:0000313" key="2">
    <source>
        <dbReference type="Proteomes" id="UP001139516"/>
    </source>
</evidence>
<organism evidence="1 2">
    <name type="scientific">Roseomonas acroporae</name>
    <dbReference type="NCBI Taxonomy" id="2937791"/>
    <lineage>
        <taxon>Bacteria</taxon>
        <taxon>Pseudomonadati</taxon>
        <taxon>Pseudomonadota</taxon>
        <taxon>Alphaproteobacteria</taxon>
        <taxon>Acetobacterales</taxon>
        <taxon>Roseomonadaceae</taxon>
        <taxon>Roseomonas</taxon>
    </lineage>
</organism>
<evidence type="ECO:0000313" key="1">
    <source>
        <dbReference type="EMBL" id="MCK8784714.1"/>
    </source>
</evidence>
<name>A0A9X1Y5Q0_9PROT</name>
<dbReference type="AlphaFoldDB" id="A0A9X1Y5Q0"/>
<proteinExistence type="predicted"/>
<dbReference type="EMBL" id="JALPRX010000038">
    <property type="protein sequence ID" value="MCK8784714.1"/>
    <property type="molecule type" value="Genomic_DNA"/>
</dbReference>
<gene>
    <name evidence="1" type="ORF">M0638_10005</name>
</gene>
<dbReference type="RefSeq" id="WP_248666838.1">
    <property type="nucleotide sequence ID" value="NZ_JALPRX010000038.1"/>
</dbReference>
<dbReference type="Proteomes" id="UP001139516">
    <property type="component" value="Unassembled WGS sequence"/>
</dbReference>
<comment type="caution">
    <text evidence="1">The sequence shown here is derived from an EMBL/GenBank/DDBJ whole genome shotgun (WGS) entry which is preliminary data.</text>
</comment>
<sequence length="215" mass="22114">MLSGLALLLAAAGPGPETSGTPCRAGSFPADLAQLGQARVVGIPRGSFLSDDDMQGCPEAGESCRMHAYVGTGGTVLTGRRHDRFTCVWFHDGRTGTAGWMRSAELAPQAAPFSRDPPLSAWAGDWRGPTGEALTLRAEGDRLGLVVPAGRMPGREPGAARPAGNRLSLSGPPGAAGEACRLELALVGQFLVLAADGCGADGTALRGIYGRPRPR</sequence>
<accession>A0A9X1Y5Q0</accession>